<keyword evidence="1" id="KW-0732">Signal</keyword>
<dbReference type="KEGG" id="ptan:CRYO30217_02927"/>
<organism evidence="2 3">
    <name type="scientific">Parvicella tangerina</name>
    <dbReference type="NCBI Taxonomy" id="2829795"/>
    <lineage>
        <taxon>Bacteria</taxon>
        <taxon>Pseudomonadati</taxon>
        <taxon>Bacteroidota</taxon>
        <taxon>Flavobacteriia</taxon>
        <taxon>Flavobacteriales</taxon>
        <taxon>Parvicellaceae</taxon>
        <taxon>Parvicella</taxon>
    </lineage>
</organism>
<accession>A0A916JPT7</accession>
<feature type="chain" id="PRO_5037218152" description="Carboxypeptidase regulatory-like domain-containing protein" evidence="1">
    <location>
        <begin position="23"/>
        <end position="124"/>
    </location>
</feature>
<evidence type="ECO:0000313" key="3">
    <source>
        <dbReference type="Proteomes" id="UP000683507"/>
    </source>
</evidence>
<dbReference type="RefSeq" id="WP_258543124.1">
    <property type="nucleotide sequence ID" value="NZ_OU015584.1"/>
</dbReference>
<evidence type="ECO:0008006" key="4">
    <source>
        <dbReference type="Google" id="ProtNLM"/>
    </source>
</evidence>
<dbReference type="EMBL" id="OU015584">
    <property type="protein sequence ID" value="CAG5085903.1"/>
    <property type="molecule type" value="Genomic_DNA"/>
</dbReference>
<feature type="signal peptide" evidence="1">
    <location>
        <begin position="1"/>
        <end position="22"/>
    </location>
</feature>
<gene>
    <name evidence="2" type="ORF">CRYO30217_02927</name>
</gene>
<dbReference type="SUPFAM" id="SSF49373">
    <property type="entry name" value="Invasin/intimin cell-adhesion fragments"/>
    <property type="match status" value="1"/>
</dbReference>
<reference evidence="2" key="1">
    <citation type="submission" date="2021-04" db="EMBL/GenBank/DDBJ databases">
        <authorList>
            <person name="Rodrigo-Torres L."/>
            <person name="Arahal R. D."/>
            <person name="Lucena T."/>
        </authorList>
    </citation>
    <scope>NUCLEOTIDE SEQUENCE</scope>
    <source>
        <strain evidence="2">AS29M-1</strain>
    </source>
</reference>
<evidence type="ECO:0000256" key="1">
    <source>
        <dbReference type="SAM" id="SignalP"/>
    </source>
</evidence>
<name>A0A916JPT7_9FLAO</name>
<dbReference type="Gene3D" id="2.60.40.10">
    <property type="entry name" value="Immunoglobulins"/>
    <property type="match status" value="1"/>
</dbReference>
<dbReference type="PROSITE" id="PS51257">
    <property type="entry name" value="PROKAR_LIPOPROTEIN"/>
    <property type="match status" value="1"/>
</dbReference>
<dbReference type="Proteomes" id="UP000683507">
    <property type="component" value="Chromosome"/>
</dbReference>
<protein>
    <recommendedName>
        <fullName evidence="4">Carboxypeptidase regulatory-like domain-containing protein</fullName>
    </recommendedName>
</protein>
<dbReference type="InterPro" id="IPR013783">
    <property type="entry name" value="Ig-like_fold"/>
</dbReference>
<sequence>MKKFLKISLALMLFVGISTALSSCYKKKDTIAILTFVDANDDPVNGVEVTIDYIDGTGTYEHREGLDQTGTTDGSGKVSFNFNELYKSGQAGVFVLDVKVNGTEVGIIRVEEETTTEETYCIGC</sequence>
<evidence type="ECO:0000313" key="2">
    <source>
        <dbReference type="EMBL" id="CAG5085903.1"/>
    </source>
</evidence>
<dbReference type="AlphaFoldDB" id="A0A916JPT7"/>
<proteinExistence type="predicted"/>
<keyword evidence="3" id="KW-1185">Reference proteome</keyword>
<dbReference type="InterPro" id="IPR008964">
    <property type="entry name" value="Invasin/intimin_cell_adhesion"/>
</dbReference>